<evidence type="ECO:0000313" key="3">
    <source>
        <dbReference type="Proteomes" id="UP000027138"/>
    </source>
</evidence>
<reference evidence="2 3" key="1">
    <citation type="journal article" date="2014" name="PLoS ONE">
        <title>Global Analysis of Gene Expression Profiles in Physic Nut (Jatropha curcas L.) Seedlings Exposed to Salt Stress.</title>
        <authorList>
            <person name="Zhang L."/>
            <person name="Zhang C."/>
            <person name="Wu P."/>
            <person name="Chen Y."/>
            <person name="Li M."/>
            <person name="Jiang H."/>
            <person name="Wu G."/>
        </authorList>
    </citation>
    <scope>NUCLEOTIDE SEQUENCE [LARGE SCALE GENOMIC DNA]</scope>
    <source>
        <strain evidence="3">cv. GZQX0401</strain>
        <tissue evidence="2">Young leaves</tissue>
    </source>
</reference>
<organism evidence="2 3">
    <name type="scientific">Jatropha curcas</name>
    <name type="common">Barbados nut</name>
    <dbReference type="NCBI Taxonomy" id="180498"/>
    <lineage>
        <taxon>Eukaryota</taxon>
        <taxon>Viridiplantae</taxon>
        <taxon>Streptophyta</taxon>
        <taxon>Embryophyta</taxon>
        <taxon>Tracheophyta</taxon>
        <taxon>Spermatophyta</taxon>
        <taxon>Magnoliopsida</taxon>
        <taxon>eudicotyledons</taxon>
        <taxon>Gunneridae</taxon>
        <taxon>Pentapetalae</taxon>
        <taxon>rosids</taxon>
        <taxon>fabids</taxon>
        <taxon>Malpighiales</taxon>
        <taxon>Euphorbiaceae</taxon>
        <taxon>Crotonoideae</taxon>
        <taxon>Jatropheae</taxon>
        <taxon>Jatropha</taxon>
    </lineage>
</organism>
<dbReference type="STRING" id="180498.A0A067L2P6"/>
<dbReference type="GO" id="GO:0009535">
    <property type="term" value="C:chloroplast thylakoid membrane"/>
    <property type="evidence" value="ECO:0007669"/>
    <property type="project" value="InterPro"/>
</dbReference>
<keyword evidence="1" id="KW-0812">Transmembrane</keyword>
<sequence>MKFATDKSVTNIRAALNTRRPPSSFFFFLSPPPPLLSSIRNAAPVLPDAAPARLTSPSPLHCNSGHSIAIWIQVEVYSDLSVDYLKMFLLYVPATVVALGLFFFLDDLTGFEITYLLEALVPTAVPKTSPSSEPFFQFQAVV</sequence>
<dbReference type="InterPro" id="IPR039987">
    <property type="entry name" value="PGRL1"/>
</dbReference>
<keyword evidence="1" id="KW-0472">Membrane</keyword>
<dbReference type="GO" id="GO:0016730">
    <property type="term" value="F:oxidoreductase activity, acting on iron-sulfur proteins as donors"/>
    <property type="evidence" value="ECO:0007669"/>
    <property type="project" value="InterPro"/>
</dbReference>
<dbReference type="PANTHER" id="PTHR31032:SF1">
    <property type="entry name" value="PGR5-LIKE PROTEIN 1B, CHLOROPLASTIC"/>
    <property type="match status" value="1"/>
</dbReference>
<keyword evidence="1" id="KW-1133">Transmembrane helix</keyword>
<evidence type="ECO:0000313" key="2">
    <source>
        <dbReference type="EMBL" id="KDP38379.1"/>
    </source>
</evidence>
<name>A0A067L2P6_JATCU</name>
<accession>A0A067L2P6</accession>
<dbReference type="EMBL" id="KK914362">
    <property type="protein sequence ID" value="KDP38379.1"/>
    <property type="molecule type" value="Genomic_DNA"/>
</dbReference>
<protein>
    <submittedName>
        <fullName evidence="2">Uncharacterized protein</fullName>
    </submittedName>
</protein>
<proteinExistence type="predicted"/>
<evidence type="ECO:0000256" key="1">
    <source>
        <dbReference type="SAM" id="Phobius"/>
    </source>
</evidence>
<dbReference type="Proteomes" id="UP000027138">
    <property type="component" value="Unassembled WGS sequence"/>
</dbReference>
<keyword evidence="3" id="KW-1185">Reference proteome</keyword>
<dbReference type="AlphaFoldDB" id="A0A067L2P6"/>
<dbReference type="OrthoDB" id="38589at2759"/>
<gene>
    <name evidence="2" type="ORF">JCGZ_04304</name>
</gene>
<feature type="transmembrane region" description="Helical" evidence="1">
    <location>
        <begin position="88"/>
        <end position="105"/>
    </location>
</feature>
<dbReference type="PANTHER" id="PTHR31032">
    <property type="entry name" value="PGR5-LIKE PROTEIN 1B, CHLOROPLASTIC"/>
    <property type="match status" value="1"/>
</dbReference>
<dbReference type="GO" id="GO:0009773">
    <property type="term" value="P:photosynthetic electron transport in photosystem I"/>
    <property type="evidence" value="ECO:0007669"/>
    <property type="project" value="InterPro"/>
</dbReference>